<keyword evidence="2" id="KW-0808">Transferase</keyword>
<dbReference type="Gene3D" id="3.40.30.10">
    <property type="entry name" value="Glutaredoxin"/>
    <property type="match status" value="1"/>
</dbReference>
<proteinExistence type="predicted"/>
<dbReference type="Gene3D" id="1.50.10.10">
    <property type="match status" value="1"/>
</dbReference>
<comment type="caution">
    <text evidence="2">The sequence shown here is derived from an EMBL/GenBank/DDBJ whole genome shotgun (WGS) entry which is preliminary data.</text>
</comment>
<keyword evidence="2" id="KW-0418">Kinase</keyword>
<name>A0A0W8E902_9ZZZZ</name>
<accession>A0A0W8E902</accession>
<dbReference type="PIRSF" id="PIRSF006402">
    <property type="entry name" value="UCP006402_thioredoxin"/>
    <property type="match status" value="1"/>
</dbReference>
<reference evidence="2" key="1">
    <citation type="journal article" date="2015" name="Proc. Natl. Acad. Sci. U.S.A.">
        <title>Networks of energetic and metabolic interactions define dynamics in microbial communities.</title>
        <authorList>
            <person name="Embree M."/>
            <person name="Liu J.K."/>
            <person name="Al-Bassam M.M."/>
            <person name="Zengler K."/>
        </authorList>
    </citation>
    <scope>NUCLEOTIDE SEQUENCE</scope>
</reference>
<organism evidence="2">
    <name type="scientific">hydrocarbon metagenome</name>
    <dbReference type="NCBI Taxonomy" id="938273"/>
    <lineage>
        <taxon>unclassified sequences</taxon>
        <taxon>metagenomes</taxon>
        <taxon>ecological metagenomes</taxon>
    </lineage>
</organism>
<dbReference type="InterPro" id="IPR036249">
    <property type="entry name" value="Thioredoxin-like_sf"/>
</dbReference>
<dbReference type="PANTHER" id="PTHR42899:SF1">
    <property type="entry name" value="SPERMATOGENESIS-ASSOCIATED PROTEIN 20"/>
    <property type="match status" value="1"/>
</dbReference>
<dbReference type="GO" id="GO:0005975">
    <property type="term" value="P:carbohydrate metabolic process"/>
    <property type="evidence" value="ECO:0007669"/>
    <property type="project" value="InterPro"/>
</dbReference>
<dbReference type="InterPro" id="IPR004879">
    <property type="entry name" value="Ssp411-like_TRX"/>
</dbReference>
<sequence>MERESFEDQEVADLLNQYFIAIKVDREERPDIDTIYMDVCQALTGHGGWPLTIVMAPDKKPFFAATYLPKASRQGLSGLMQVLPQIHQLWMNERNMVLSSSNHISDHIKTLDENIASSIISNEIFDKAFEQLTSNFDQVYGGFGRAPKFPSPHNLYYLMRYYELKGENKALEMVEKTLQSMYQGGIYDHIGFGFARYSTDRYWLAPHFEKMLYDNALLAIAYLEAYQLTSKELYARAAREIFTYILRDMTSPEGAFYSAEDADSEGVEGKFYVWTEDEVLSLLGEKDGKRFSQLYDISRGGNFEGKNIPNLIKGMIDEKERQQIENVRVSLFNYREKRVHPHKDDKILTAWNGMMIAALAIGARVLKDPNYLRTAERAASFILEHMRREDGRLLARYREQQALYPAYALDYACMVWALIELYQAGFDSQHLEMALELNQDMIAYFWDEEQGGVFFYGRDAEQLLTRPKDIYDGAIPSSNSLSIMNFLRLGRISGDISLEQKAEQAIKLFSGKIKEHPVAYSFFLTSAFHYFYPGKEIVIVGDKKDTDTVSFLDKINSHFMPRTLVLFKEEENRGFKDSIPFLQEMKKVDDRATVYLCENNACLPPINTLEELDQQIKGIRL</sequence>
<dbReference type="GO" id="GO:0004798">
    <property type="term" value="F:dTMP kinase activity"/>
    <property type="evidence" value="ECO:0007669"/>
    <property type="project" value="UniProtKB-EC"/>
</dbReference>
<gene>
    <name evidence="2" type="ORF">ASZ90_017479</name>
</gene>
<dbReference type="SUPFAM" id="SSF52833">
    <property type="entry name" value="Thioredoxin-like"/>
    <property type="match status" value="1"/>
</dbReference>
<dbReference type="EMBL" id="LNQE01001830">
    <property type="protein sequence ID" value="KUG05096.1"/>
    <property type="molecule type" value="Genomic_DNA"/>
</dbReference>
<dbReference type="AlphaFoldDB" id="A0A0W8E902"/>
<evidence type="ECO:0000313" key="2">
    <source>
        <dbReference type="EMBL" id="KUG05096.1"/>
    </source>
</evidence>
<dbReference type="EC" id="2.7.4.9" evidence="2"/>
<protein>
    <submittedName>
        <fullName evidence="2">Thymidylate kinase</fullName>
        <ecNumber evidence="2">2.7.4.9</ecNumber>
    </submittedName>
</protein>
<dbReference type="InterPro" id="IPR024705">
    <property type="entry name" value="Ssp411"/>
</dbReference>
<feature type="domain" description="Spermatogenesis-associated protein 20-like TRX" evidence="1">
    <location>
        <begin position="1"/>
        <end position="108"/>
    </location>
</feature>
<dbReference type="InterPro" id="IPR012341">
    <property type="entry name" value="6hp_glycosidase-like_sf"/>
</dbReference>
<dbReference type="Pfam" id="PF03190">
    <property type="entry name" value="Thioredox_DsbH"/>
    <property type="match status" value="1"/>
</dbReference>
<dbReference type="SUPFAM" id="SSF48208">
    <property type="entry name" value="Six-hairpin glycosidases"/>
    <property type="match status" value="1"/>
</dbReference>
<dbReference type="InterPro" id="IPR008928">
    <property type="entry name" value="6-hairpin_glycosidase_sf"/>
</dbReference>
<evidence type="ECO:0000259" key="1">
    <source>
        <dbReference type="Pfam" id="PF03190"/>
    </source>
</evidence>
<dbReference type="Gene3D" id="1.50.10.20">
    <property type="match status" value="1"/>
</dbReference>
<dbReference type="PANTHER" id="PTHR42899">
    <property type="entry name" value="SPERMATOGENESIS-ASSOCIATED PROTEIN 20"/>
    <property type="match status" value="1"/>
</dbReference>